<sequence length="82" mass="8976">MADLEIERQTTNTVPVQDEDRLAQFGYKQELKRDWGLAHNFGVSFSIISVITGLTTLFSYGLNTGGPAGKTTSTPRLSARSI</sequence>
<gene>
    <name evidence="1" type="ORF">O1611_g8480</name>
</gene>
<evidence type="ECO:0000313" key="2">
    <source>
        <dbReference type="Proteomes" id="UP001153332"/>
    </source>
</evidence>
<evidence type="ECO:0000313" key="1">
    <source>
        <dbReference type="EMBL" id="KAJ8125159.1"/>
    </source>
</evidence>
<name>A0ACC2JCN0_9PEZI</name>
<accession>A0ACC2JCN0</accession>
<protein>
    <submittedName>
        <fullName evidence="1">Uncharacterized protein</fullName>
    </submittedName>
</protein>
<dbReference type="EMBL" id="JAPUUL010002532">
    <property type="protein sequence ID" value="KAJ8125159.1"/>
    <property type="molecule type" value="Genomic_DNA"/>
</dbReference>
<reference evidence="1" key="1">
    <citation type="submission" date="2022-12" db="EMBL/GenBank/DDBJ databases">
        <title>Genome Sequence of Lasiodiplodia mahajangana.</title>
        <authorList>
            <person name="Buettner E."/>
        </authorList>
    </citation>
    <scope>NUCLEOTIDE SEQUENCE</scope>
    <source>
        <strain evidence="1">VT137</strain>
    </source>
</reference>
<dbReference type="Proteomes" id="UP001153332">
    <property type="component" value="Unassembled WGS sequence"/>
</dbReference>
<comment type="caution">
    <text evidence="1">The sequence shown here is derived from an EMBL/GenBank/DDBJ whole genome shotgun (WGS) entry which is preliminary data.</text>
</comment>
<organism evidence="1 2">
    <name type="scientific">Lasiodiplodia mahajangana</name>
    <dbReference type="NCBI Taxonomy" id="1108764"/>
    <lineage>
        <taxon>Eukaryota</taxon>
        <taxon>Fungi</taxon>
        <taxon>Dikarya</taxon>
        <taxon>Ascomycota</taxon>
        <taxon>Pezizomycotina</taxon>
        <taxon>Dothideomycetes</taxon>
        <taxon>Dothideomycetes incertae sedis</taxon>
        <taxon>Botryosphaeriales</taxon>
        <taxon>Botryosphaeriaceae</taxon>
        <taxon>Lasiodiplodia</taxon>
    </lineage>
</organism>
<keyword evidence="2" id="KW-1185">Reference proteome</keyword>
<proteinExistence type="predicted"/>